<evidence type="ECO:0000256" key="9">
    <source>
        <dbReference type="ARBA" id="ARBA00049985"/>
    </source>
</evidence>
<dbReference type="GO" id="GO:0005886">
    <property type="term" value="C:plasma membrane"/>
    <property type="evidence" value="ECO:0007669"/>
    <property type="project" value="UniProtKB-SubCell"/>
</dbReference>
<evidence type="ECO:0000256" key="6">
    <source>
        <dbReference type="ARBA" id="ARBA00022967"/>
    </source>
</evidence>
<dbReference type="Pfam" id="PF13732">
    <property type="entry name" value="DrrA1-3_C"/>
    <property type="match status" value="1"/>
</dbReference>
<keyword evidence="7" id="KW-0472">Membrane</keyword>
<dbReference type="RefSeq" id="WP_136532737.1">
    <property type="nucleotide sequence ID" value="NZ_STGY01000004.1"/>
</dbReference>
<dbReference type="InterPro" id="IPR050763">
    <property type="entry name" value="ABC_transporter_ATP-binding"/>
</dbReference>
<dbReference type="AlphaFoldDB" id="A0A4V4HSX0"/>
<comment type="similarity">
    <text evidence="9">Belongs to the ABC transporter superfamily. Drug exporter-1 (DrugE1) (TC 3.A.1.105) family.</text>
</comment>
<name>A0A4V4HSX0_9ACTN</name>
<gene>
    <name evidence="11" type="ORF">FAB82_01315</name>
</gene>
<dbReference type="SUPFAM" id="SSF52540">
    <property type="entry name" value="P-loop containing nucleoside triphosphate hydrolases"/>
    <property type="match status" value="1"/>
</dbReference>
<dbReference type="NCBIfam" id="TIGR01188">
    <property type="entry name" value="drrA"/>
    <property type="match status" value="1"/>
</dbReference>
<dbReference type="Gene3D" id="3.40.50.300">
    <property type="entry name" value="P-loop containing nucleotide triphosphate hydrolases"/>
    <property type="match status" value="1"/>
</dbReference>
<dbReference type="GO" id="GO:0005524">
    <property type="term" value="F:ATP binding"/>
    <property type="evidence" value="ECO:0007669"/>
    <property type="project" value="UniProtKB-KW"/>
</dbReference>
<dbReference type="GO" id="GO:0016887">
    <property type="term" value="F:ATP hydrolysis activity"/>
    <property type="evidence" value="ECO:0007669"/>
    <property type="project" value="InterPro"/>
</dbReference>
<evidence type="ECO:0000256" key="2">
    <source>
        <dbReference type="ARBA" id="ARBA00022448"/>
    </source>
</evidence>
<evidence type="ECO:0000313" key="11">
    <source>
        <dbReference type="EMBL" id="THV43346.1"/>
    </source>
</evidence>
<dbReference type="InterPro" id="IPR005894">
    <property type="entry name" value="DrrA"/>
</dbReference>
<dbReference type="GO" id="GO:0043215">
    <property type="term" value="P:daunorubicin transport"/>
    <property type="evidence" value="ECO:0007669"/>
    <property type="project" value="InterPro"/>
</dbReference>
<dbReference type="EMBL" id="STGY01000004">
    <property type="protein sequence ID" value="THV43346.1"/>
    <property type="molecule type" value="Genomic_DNA"/>
</dbReference>
<evidence type="ECO:0000259" key="10">
    <source>
        <dbReference type="PROSITE" id="PS50893"/>
    </source>
</evidence>
<accession>A0A4V4HSX0</accession>
<keyword evidence="6" id="KW-1278">Translocase</keyword>
<dbReference type="PANTHER" id="PTHR42711:SF5">
    <property type="entry name" value="ABC TRANSPORTER ATP-BINDING PROTEIN NATA"/>
    <property type="match status" value="1"/>
</dbReference>
<protein>
    <submittedName>
        <fullName evidence="11">ATP-binding cassette domain-containing protein</fullName>
    </submittedName>
</protein>
<evidence type="ECO:0000256" key="3">
    <source>
        <dbReference type="ARBA" id="ARBA00022475"/>
    </source>
</evidence>
<reference evidence="12" key="1">
    <citation type="submission" date="2019-04" db="EMBL/GenBank/DDBJ databases">
        <title>Nocardioides xinjiangensis sp. nov.</title>
        <authorList>
            <person name="Liu S."/>
        </authorList>
    </citation>
    <scope>NUCLEOTIDE SEQUENCE [LARGE SCALE GENOMIC DNA]</scope>
    <source>
        <strain evidence="12">18</strain>
    </source>
</reference>
<comment type="subcellular location">
    <subcellularLocation>
        <location evidence="1">Cell membrane</location>
        <topology evidence="1">Peripheral membrane protein</topology>
        <orientation evidence="1">Cytoplasmic side</orientation>
    </subcellularLocation>
</comment>
<dbReference type="OrthoDB" id="9804819at2"/>
<dbReference type="Proteomes" id="UP000308760">
    <property type="component" value="Unassembled WGS sequence"/>
</dbReference>
<feature type="domain" description="ABC transporter" evidence="10">
    <location>
        <begin position="3"/>
        <end position="237"/>
    </location>
</feature>
<evidence type="ECO:0000256" key="8">
    <source>
        <dbReference type="ARBA" id="ARBA00023251"/>
    </source>
</evidence>
<dbReference type="GO" id="GO:1900753">
    <property type="term" value="P:doxorubicin transport"/>
    <property type="evidence" value="ECO:0007669"/>
    <property type="project" value="InterPro"/>
</dbReference>
<evidence type="ECO:0000256" key="5">
    <source>
        <dbReference type="ARBA" id="ARBA00022840"/>
    </source>
</evidence>
<keyword evidence="8" id="KW-0046">Antibiotic resistance</keyword>
<dbReference type="GO" id="GO:0046677">
    <property type="term" value="P:response to antibiotic"/>
    <property type="evidence" value="ECO:0007669"/>
    <property type="project" value="UniProtKB-KW"/>
</dbReference>
<keyword evidence="4" id="KW-0547">Nucleotide-binding</keyword>
<reference evidence="11 12" key="2">
    <citation type="submission" date="2019-05" db="EMBL/GenBank/DDBJ databases">
        <title>Glycomyces buryatensis sp. nov.</title>
        <authorList>
            <person name="Nikitina E."/>
        </authorList>
    </citation>
    <scope>NUCLEOTIDE SEQUENCE [LARGE SCALE GENOMIC DNA]</scope>
    <source>
        <strain evidence="11 12">18</strain>
    </source>
</reference>
<keyword evidence="5 11" id="KW-0067">ATP-binding</keyword>
<evidence type="ECO:0000256" key="7">
    <source>
        <dbReference type="ARBA" id="ARBA00023136"/>
    </source>
</evidence>
<dbReference type="InterPro" id="IPR017871">
    <property type="entry name" value="ABC_transporter-like_CS"/>
</dbReference>
<keyword evidence="12" id="KW-1185">Reference proteome</keyword>
<keyword evidence="2" id="KW-0813">Transport</keyword>
<dbReference type="PROSITE" id="PS00211">
    <property type="entry name" value="ABC_TRANSPORTER_1"/>
    <property type="match status" value="1"/>
</dbReference>
<dbReference type="InterPro" id="IPR003593">
    <property type="entry name" value="AAA+_ATPase"/>
</dbReference>
<proteinExistence type="inferred from homology"/>
<dbReference type="PANTHER" id="PTHR42711">
    <property type="entry name" value="ABC TRANSPORTER ATP-BINDING PROTEIN"/>
    <property type="match status" value="1"/>
</dbReference>
<sequence length="327" mass="35474">MLIETKGLKKVFKSRGKAVEAVRGVDLSVKEGEIFGLLGPNGAGKTTTMRMLSTLIEPTEGQVSVCGHDLASDPAAVRRDIGYVGQEGGTWGEVTAREELIMQGRLYGMSKKQSSARAEEVLESFQLSEFAGRTVKTYSGGQKRRLDIALGIMHQPKILFLDEPTTGLDPQSRAHMWDEVRSLRERGTAIFLTTHYLDEADALCDRLAIIDNGEIVTEGTPLELKKEVAGDVVAIGLTGNAADAADLLRPKDFIREIEAGEADPTTEVAILRMYVDDGAAALPELLRLLDGAAKDGADIAIASIELHRPSLDDVFLKQTGRSLREEN</sequence>
<dbReference type="InterPro" id="IPR025302">
    <property type="entry name" value="DrrA1/2-like_C"/>
</dbReference>
<dbReference type="FunFam" id="3.40.50.300:FF:000589">
    <property type="entry name" value="ABC transporter, ATP-binding subunit"/>
    <property type="match status" value="1"/>
</dbReference>
<evidence type="ECO:0000313" key="12">
    <source>
        <dbReference type="Proteomes" id="UP000308760"/>
    </source>
</evidence>
<organism evidence="11 12">
    <name type="scientific">Glycomyces buryatensis</name>
    <dbReference type="NCBI Taxonomy" id="2570927"/>
    <lineage>
        <taxon>Bacteria</taxon>
        <taxon>Bacillati</taxon>
        <taxon>Actinomycetota</taxon>
        <taxon>Actinomycetes</taxon>
        <taxon>Glycomycetales</taxon>
        <taxon>Glycomycetaceae</taxon>
        <taxon>Glycomyces</taxon>
    </lineage>
</organism>
<comment type="caution">
    <text evidence="11">The sequence shown here is derived from an EMBL/GenBank/DDBJ whole genome shotgun (WGS) entry which is preliminary data.</text>
</comment>
<dbReference type="Pfam" id="PF00005">
    <property type="entry name" value="ABC_tran"/>
    <property type="match status" value="1"/>
</dbReference>
<dbReference type="PROSITE" id="PS50893">
    <property type="entry name" value="ABC_TRANSPORTER_2"/>
    <property type="match status" value="1"/>
</dbReference>
<evidence type="ECO:0000256" key="1">
    <source>
        <dbReference type="ARBA" id="ARBA00004413"/>
    </source>
</evidence>
<dbReference type="InterPro" id="IPR027417">
    <property type="entry name" value="P-loop_NTPase"/>
</dbReference>
<evidence type="ECO:0000256" key="4">
    <source>
        <dbReference type="ARBA" id="ARBA00022741"/>
    </source>
</evidence>
<dbReference type="SMART" id="SM00382">
    <property type="entry name" value="AAA"/>
    <property type="match status" value="1"/>
</dbReference>
<keyword evidence="3" id="KW-1003">Cell membrane</keyword>
<dbReference type="InterPro" id="IPR003439">
    <property type="entry name" value="ABC_transporter-like_ATP-bd"/>
</dbReference>